<feature type="transmembrane region" description="Helical" evidence="5">
    <location>
        <begin position="92"/>
        <end position="112"/>
    </location>
</feature>
<evidence type="ECO:0000259" key="6">
    <source>
        <dbReference type="PROSITE" id="PS50261"/>
    </source>
</evidence>
<keyword evidence="8" id="KW-1185">Reference proteome</keyword>
<reference evidence="7" key="1">
    <citation type="submission" date="2020-11" db="EMBL/GenBank/DDBJ databases">
        <authorList>
            <person name="Tran Van P."/>
        </authorList>
    </citation>
    <scope>NUCLEOTIDE SEQUENCE</scope>
</reference>
<evidence type="ECO:0000313" key="7">
    <source>
        <dbReference type="EMBL" id="CAD7644440.1"/>
    </source>
</evidence>
<dbReference type="OrthoDB" id="16753at2759"/>
<keyword evidence="3 5" id="KW-1133">Transmembrane helix</keyword>
<accession>A0A7R9LQ12</accession>
<evidence type="ECO:0000256" key="3">
    <source>
        <dbReference type="ARBA" id="ARBA00022989"/>
    </source>
</evidence>
<feature type="domain" description="G-protein coupled receptors family 2 profile 2" evidence="6">
    <location>
        <begin position="79"/>
        <end position="171"/>
    </location>
</feature>
<dbReference type="AlphaFoldDB" id="A0A7R9LQ12"/>
<evidence type="ECO:0000256" key="2">
    <source>
        <dbReference type="ARBA" id="ARBA00022692"/>
    </source>
</evidence>
<dbReference type="GO" id="GO:0008528">
    <property type="term" value="F:G protein-coupled peptide receptor activity"/>
    <property type="evidence" value="ECO:0007669"/>
    <property type="project" value="TreeGrafter"/>
</dbReference>
<keyword evidence="4 5" id="KW-0472">Membrane</keyword>
<dbReference type="EMBL" id="CAJPVJ010001677">
    <property type="protein sequence ID" value="CAG2165126.1"/>
    <property type="molecule type" value="Genomic_DNA"/>
</dbReference>
<evidence type="ECO:0000256" key="5">
    <source>
        <dbReference type="SAM" id="Phobius"/>
    </source>
</evidence>
<dbReference type="InterPro" id="IPR000832">
    <property type="entry name" value="GPCR_2_secretin-like"/>
</dbReference>
<keyword evidence="2 5" id="KW-0812">Transmembrane</keyword>
<dbReference type="Gene3D" id="1.20.1070.10">
    <property type="entry name" value="Rhodopsin 7-helix transmembrane proteins"/>
    <property type="match status" value="1"/>
</dbReference>
<dbReference type="PANTHER" id="PTHR45620:SF32">
    <property type="entry name" value="DIURETIC HORMONE 31 RECEPTOR, ISOFORM C"/>
    <property type="match status" value="1"/>
</dbReference>
<feature type="transmembrane region" description="Helical" evidence="5">
    <location>
        <begin position="119"/>
        <end position="138"/>
    </location>
</feature>
<dbReference type="InterPro" id="IPR050332">
    <property type="entry name" value="GPCR_2"/>
</dbReference>
<dbReference type="Pfam" id="PF00002">
    <property type="entry name" value="7tm_2"/>
    <property type="match status" value="1"/>
</dbReference>
<proteinExistence type="predicted"/>
<sequence length="219" mass="24993">NASRRCLSDGKWELYGDKDEGNYSDCQFSESVQPLDENQLNEIFEEMVKLEPSPYSDINTAHAFEDCIDRVLIGPKTQIIHVAVHYFMVCNYFWMFCEGLYLHTLLVVAFVSENKILKWFYLLGWAVPICMTAIYATLRSRSHDPKDTHYCWIEEGTYNLLLTGPVCMSLLESGSGDTNPNPIIGSAVYVNPIQTRDEDYSRKSVRNSFGNRDITSGSI</sequence>
<dbReference type="PANTHER" id="PTHR45620">
    <property type="entry name" value="PDF RECEPTOR-LIKE PROTEIN-RELATED"/>
    <property type="match status" value="1"/>
</dbReference>
<feature type="non-terminal residue" evidence="7">
    <location>
        <position position="1"/>
    </location>
</feature>
<dbReference type="GO" id="GO:0007166">
    <property type="term" value="P:cell surface receptor signaling pathway"/>
    <property type="evidence" value="ECO:0007669"/>
    <property type="project" value="InterPro"/>
</dbReference>
<dbReference type="EMBL" id="OC916502">
    <property type="protein sequence ID" value="CAD7644440.1"/>
    <property type="molecule type" value="Genomic_DNA"/>
</dbReference>
<dbReference type="GO" id="GO:0005886">
    <property type="term" value="C:plasma membrane"/>
    <property type="evidence" value="ECO:0007669"/>
    <property type="project" value="TreeGrafter"/>
</dbReference>
<gene>
    <name evidence="7" type="ORF">ONB1V03_LOCUS4672</name>
</gene>
<dbReference type="InterPro" id="IPR017981">
    <property type="entry name" value="GPCR_2-like_7TM"/>
</dbReference>
<dbReference type="PROSITE" id="PS50261">
    <property type="entry name" value="G_PROTEIN_RECEP_F2_4"/>
    <property type="match status" value="1"/>
</dbReference>
<dbReference type="PRINTS" id="PR00249">
    <property type="entry name" value="GPCRSECRETIN"/>
</dbReference>
<evidence type="ECO:0000256" key="1">
    <source>
        <dbReference type="ARBA" id="ARBA00004141"/>
    </source>
</evidence>
<comment type="subcellular location">
    <subcellularLocation>
        <location evidence="1">Membrane</location>
        <topology evidence="1">Multi-pass membrane protein</topology>
    </subcellularLocation>
</comment>
<organism evidence="7">
    <name type="scientific">Oppiella nova</name>
    <dbReference type="NCBI Taxonomy" id="334625"/>
    <lineage>
        <taxon>Eukaryota</taxon>
        <taxon>Metazoa</taxon>
        <taxon>Ecdysozoa</taxon>
        <taxon>Arthropoda</taxon>
        <taxon>Chelicerata</taxon>
        <taxon>Arachnida</taxon>
        <taxon>Acari</taxon>
        <taxon>Acariformes</taxon>
        <taxon>Sarcoptiformes</taxon>
        <taxon>Oribatida</taxon>
        <taxon>Brachypylina</taxon>
        <taxon>Oppioidea</taxon>
        <taxon>Oppiidae</taxon>
        <taxon>Oppiella</taxon>
    </lineage>
</organism>
<name>A0A7R9LQ12_9ACAR</name>
<evidence type="ECO:0000313" key="8">
    <source>
        <dbReference type="Proteomes" id="UP000728032"/>
    </source>
</evidence>
<evidence type="ECO:0000256" key="4">
    <source>
        <dbReference type="ARBA" id="ARBA00023136"/>
    </source>
</evidence>
<dbReference type="Proteomes" id="UP000728032">
    <property type="component" value="Unassembled WGS sequence"/>
</dbReference>
<protein>
    <recommendedName>
        <fullName evidence="6">G-protein coupled receptors family 2 profile 2 domain-containing protein</fullName>
    </recommendedName>
</protein>
<dbReference type="GO" id="GO:0007188">
    <property type="term" value="P:adenylate cyclase-modulating G protein-coupled receptor signaling pathway"/>
    <property type="evidence" value="ECO:0007669"/>
    <property type="project" value="TreeGrafter"/>
</dbReference>